<reference evidence="2 3" key="1">
    <citation type="submission" date="2023-04" db="EMBL/GenBank/DDBJ databases">
        <title>Genome Sequence of Selenomonas sputigena ATCC 33150.</title>
        <authorList>
            <person name="Miller D.P."/>
            <person name="Anvari S."/>
            <person name="Polson S.W."/>
            <person name="Macdonald M."/>
            <person name="Mcdowell J.V."/>
        </authorList>
    </citation>
    <scope>NUCLEOTIDE SEQUENCE [LARGE SCALE GENOMIC DNA]</scope>
    <source>
        <strain evidence="2 3">ATCC 33150</strain>
    </source>
</reference>
<dbReference type="Proteomes" id="UP001559623">
    <property type="component" value="Unassembled WGS sequence"/>
</dbReference>
<organism evidence="2 3">
    <name type="scientific">Selenomonas sputigena</name>
    <dbReference type="NCBI Taxonomy" id="69823"/>
    <lineage>
        <taxon>Bacteria</taxon>
        <taxon>Bacillati</taxon>
        <taxon>Bacillota</taxon>
        <taxon>Negativicutes</taxon>
        <taxon>Selenomonadales</taxon>
        <taxon>Selenomonadaceae</taxon>
        <taxon>Selenomonas</taxon>
    </lineage>
</organism>
<gene>
    <name evidence="2" type="ORF">QCO44_04795</name>
</gene>
<keyword evidence="1" id="KW-0812">Transmembrane</keyword>
<protein>
    <submittedName>
        <fullName evidence="2">Uncharacterized protein</fullName>
    </submittedName>
</protein>
<keyword evidence="3" id="KW-1185">Reference proteome</keyword>
<evidence type="ECO:0000313" key="3">
    <source>
        <dbReference type="Proteomes" id="UP001559623"/>
    </source>
</evidence>
<dbReference type="RefSeq" id="WP_368846675.1">
    <property type="nucleotide sequence ID" value="NZ_CP194411.1"/>
</dbReference>
<dbReference type="EMBL" id="JARVLH010000002">
    <property type="protein sequence ID" value="MEX5284961.1"/>
    <property type="molecule type" value="Genomic_DNA"/>
</dbReference>
<evidence type="ECO:0000313" key="2">
    <source>
        <dbReference type="EMBL" id="MEX5284961.1"/>
    </source>
</evidence>
<evidence type="ECO:0000256" key="1">
    <source>
        <dbReference type="SAM" id="Phobius"/>
    </source>
</evidence>
<feature type="transmembrane region" description="Helical" evidence="1">
    <location>
        <begin position="42"/>
        <end position="63"/>
    </location>
</feature>
<keyword evidence="1" id="KW-1133">Transmembrane helix</keyword>
<sequence length="75" mass="8101">MGILVGAIVVLLAMLFLDDMELTAVSLIIAIPLGVTYQLTESVILSAVTTFGIVLLLGLLYRYEIQGMNAEKQES</sequence>
<name>A0ABV3X443_9FIRM</name>
<comment type="caution">
    <text evidence="2">The sequence shown here is derived from an EMBL/GenBank/DDBJ whole genome shotgun (WGS) entry which is preliminary data.</text>
</comment>
<keyword evidence="1" id="KW-0472">Membrane</keyword>
<proteinExistence type="predicted"/>
<accession>A0ABV3X443</accession>